<dbReference type="EMBL" id="LT985188">
    <property type="protein sequence ID" value="SPD86624.1"/>
    <property type="molecule type" value="Genomic_DNA"/>
</dbReference>
<organism evidence="1 2">
    <name type="scientific">Micropruina glycogenica</name>
    <dbReference type="NCBI Taxonomy" id="75385"/>
    <lineage>
        <taxon>Bacteria</taxon>
        <taxon>Bacillati</taxon>
        <taxon>Actinomycetota</taxon>
        <taxon>Actinomycetes</taxon>
        <taxon>Propionibacteriales</taxon>
        <taxon>Nocardioidaceae</taxon>
        <taxon>Micropruina</taxon>
    </lineage>
</organism>
<gene>
    <name evidence="1" type="ORF">MPLG2_1588</name>
</gene>
<accession>A0A2N9JGT4</accession>
<name>A0A2N9JGT4_9ACTN</name>
<dbReference type="Proteomes" id="UP000238164">
    <property type="component" value="Chromosome 1"/>
</dbReference>
<sequence>MVLVCHPGVRSGFIEGQHEKFCAARCVVLSDEAKGRT</sequence>
<dbReference type="KEGG" id="mgg:MPLG2_1588"/>
<keyword evidence="2" id="KW-1185">Reference proteome</keyword>
<evidence type="ECO:0000313" key="1">
    <source>
        <dbReference type="EMBL" id="SPD86624.1"/>
    </source>
</evidence>
<protein>
    <submittedName>
        <fullName evidence="1">Uncharacterized protein</fullName>
    </submittedName>
</protein>
<evidence type="ECO:0000313" key="2">
    <source>
        <dbReference type="Proteomes" id="UP000238164"/>
    </source>
</evidence>
<proteinExistence type="predicted"/>
<reference evidence="1 2" key="1">
    <citation type="submission" date="2018-02" db="EMBL/GenBank/DDBJ databases">
        <authorList>
            <person name="Cohen D.B."/>
            <person name="Kent A.D."/>
        </authorList>
    </citation>
    <scope>NUCLEOTIDE SEQUENCE [LARGE SCALE GENOMIC DNA]</scope>
    <source>
        <strain evidence="1">1</strain>
    </source>
</reference>
<dbReference type="AlphaFoldDB" id="A0A2N9JGT4"/>